<dbReference type="Pfam" id="PF19613">
    <property type="entry name" value="DUF6118"/>
    <property type="match status" value="1"/>
</dbReference>
<feature type="region of interest" description="Disordered" evidence="1">
    <location>
        <begin position="1"/>
        <end position="23"/>
    </location>
</feature>
<evidence type="ECO:0000256" key="2">
    <source>
        <dbReference type="SAM" id="Phobius"/>
    </source>
</evidence>
<evidence type="ECO:0000313" key="3">
    <source>
        <dbReference type="EMBL" id="CDZ41635.1"/>
    </source>
</evidence>
<dbReference type="OrthoDB" id="7277275at2"/>
<gene>
    <name evidence="3" type="ORF">NGAL_HAMBI1145_60030</name>
</gene>
<feature type="transmembrane region" description="Helical" evidence="2">
    <location>
        <begin position="160"/>
        <end position="181"/>
    </location>
</feature>
<protein>
    <submittedName>
        <fullName evidence="3">Uncharacterized protein</fullName>
    </submittedName>
</protein>
<dbReference type="EMBL" id="CCRH01000039">
    <property type="protein sequence ID" value="CDZ41635.1"/>
    <property type="molecule type" value="Genomic_DNA"/>
</dbReference>
<sequence length="262" mass="28902">MTDEKQNAPVEHVHDDGHEPELLNDADGDAAQAFDALRNQVEKQGQLFSTEMEMLHKDLGLAYEQFQDMVMSLDPSPEISKIVQRLTVAGERLQAVEQSPLLRQGPEYYARALERTGDNLVRSAAEQLQRQTTEIERIGRNLASHTKSAYDRRSQDMRMLLAAGIGLVVGLALILFAPRILPDSIGMAVASSVMNADRWNAGANLMQAGDPKTWNELLDGHGVFRVNKDILAECRAAAAKTGKEQKCTVIVPLADDSIKARQ</sequence>
<reference evidence="3 4" key="1">
    <citation type="submission" date="2014-08" db="EMBL/GenBank/DDBJ databases">
        <authorList>
            <person name="Chen Y.-H."/>
        </authorList>
    </citation>
    <scope>NUCLEOTIDE SEQUENCE [LARGE SCALE GENOMIC DNA]</scope>
</reference>
<dbReference type="AlphaFoldDB" id="A0A0T7G2S9"/>
<dbReference type="RefSeq" id="WP_046669682.1">
    <property type="nucleotide sequence ID" value="NZ_CCRH01000039.1"/>
</dbReference>
<evidence type="ECO:0000313" key="4">
    <source>
        <dbReference type="Proteomes" id="UP000046176"/>
    </source>
</evidence>
<proteinExistence type="predicted"/>
<name>A0A0T7G2S9_NEOGA</name>
<accession>A0A0T7G2S9</accession>
<feature type="compositionally biased region" description="Basic and acidic residues" evidence="1">
    <location>
        <begin position="1"/>
        <end position="21"/>
    </location>
</feature>
<keyword evidence="2" id="KW-0812">Transmembrane</keyword>
<organism evidence="3 4">
    <name type="scientific">Neorhizobium galegae bv. officinalis</name>
    <dbReference type="NCBI Taxonomy" id="323656"/>
    <lineage>
        <taxon>Bacteria</taxon>
        <taxon>Pseudomonadati</taxon>
        <taxon>Pseudomonadota</taxon>
        <taxon>Alphaproteobacteria</taxon>
        <taxon>Hyphomicrobiales</taxon>
        <taxon>Rhizobiaceae</taxon>
        <taxon>Rhizobium/Agrobacterium group</taxon>
        <taxon>Neorhizobium</taxon>
    </lineage>
</organism>
<keyword evidence="2" id="KW-1133">Transmembrane helix</keyword>
<dbReference type="InterPro" id="IPR046121">
    <property type="entry name" value="DUF6118"/>
</dbReference>
<dbReference type="Proteomes" id="UP000046176">
    <property type="component" value="Unassembled WGS sequence"/>
</dbReference>
<keyword evidence="2" id="KW-0472">Membrane</keyword>
<evidence type="ECO:0000256" key="1">
    <source>
        <dbReference type="SAM" id="MobiDB-lite"/>
    </source>
</evidence>